<proteinExistence type="predicted"/>
<gene>
    <name evidence="1" type="ORF">CEXT_454251</name>
</gene>
<evidence type="ECO:0000313" key="2">
    <source>
        <dbReference type="Proteomes" id="UP001054945"/>
    </source>
</evidence>
<keyword evidence="2" id="KW-1185">Reference proteome</keyword>
<comment type="caution">
    <text evidence="1">The sequence shown here is derived from an EMBL/GenBank/DDBJ whole genome shotgun (WGS) entry which is preliminary data.</text>
</comment>
<dbReference type="AlphaFoldDB" id="A0AAV4SCL3"/>
<reference evidence="1 2" key="1">
    <citation type="submission" date="2021-06" db="EMBL/GenBank/DDBJ databases">
        <title>Caerostris extrusa draft genome.</title>
        <authorList>
            <person name="Kono N."/>
            <person name="Arakawa K."/>
        </authorList>
    </citation>
    <scope>NUCLEOTIDE SEQUENCE [LARGE SCALE GENOMIC DNA]</scope>
</reference>
<protein>
    <submittedName>
        <fullName evidence="1">Uncharacterized protein</fullName>
    </submittedName>
</protein>
<evidence type="ECO:0000313" key="1">
    <source>
        <dbReference type="EMBL" id="GIY31729.1"/>
    </source>
</evidence>
<accession>A0AAV4SCL3</accession>
<dbReference type="EMBL" id="BPLR01009419">
    <property type="protein sequence ID" value="GIY31729.1"/>
    <property type="molecule type" value="Genomic_DNA"/>
</dbReference>
<sequence length="94" mass="10897">MRIPWCVAEEPERQNRQMWPELAGCGQATPRGDLSGWGWVSPKVKGKKTYRSCGHGELNRLCNLVKERKEGINSNRFPHRFRQPLIRQIEATSH</sequence>
<organism evidence="1 2">
    <name type="scientific">Caerostris extrusa</name>
    <name type="common">Bark spider</name>
    <name type="synonym">Caerostris bankana</name>
    <dbReference type="NCBI Taxonomy" id="172846"/>
    <lineage>
        <taxon>Eukaryota</taxon>
        <taxon>Metazoa</taxon>
        <taxon>Ecdysozoa</taxon>
        <taxon>Arthropoda</taxon>
        <taxon>Chelicerata</taxon>
        <taxon>Arachnida</taxon>
        <taxon>Araneae</taxon>
        <taxon>Araneomorphae</taxon>
        <taxon>Entelegynae</taxon>
        <taxon>Araneoidea</taxon>
        <taxon>Araneidae</taxon>
        <taxon>Caerostris</taxon>
    </lineage>
</organism>
<dbReference type="Proteomes" id="UP001054945">
    <property type="component" value="Unassembled WGS sequence"/>
</dbReference>
<name>A0AAV4SCL3_CAEEX</name>